<proteinExistence type="predicted"/>
<dbReference type="AlphaFoldDB" id="A0A1S8TIS4"/>
<evidence type="ECO:0000313" key="2">
    <source>
        <dbReference type="Proteomes" id="UP000190890"/>
    </source>
</evidence>
<organism evidence="1 2">
    <name type="scientific">Clostridium puniceum</name>
    <dbReference type="NCBI Taxonomy" id="29367"/>
    <lineage>
        <taxon>Bacteria</taxon>
        <taxon>Bacillati</taxon>
        <taxon>Bacillota</taxon>
        <taxon>Clostridia</taxon>
        <taxon>Eubacteriales</taxon>
        <taxon>Clostridiaceae</taxon>
        <taxon>Clostridium</taxon>
    </lineage>
</organism>
<dbReference type="EMBL" id="LZZM01000148">
    <property type="protein sequence ID" value="OOM77586.1"/>
    <property type="molecule type" value="Genomic_DNA"/>
</dbReference>
<keyword evidence="2" id="KW-1185">Reference proteome</keyword>
<comment type="caution">
    <text evidence="1">The sequence shown here is derived from an EMBL/GenBank/DDBJ whole genome shotgun (WGS) entry which is preliminary data.</text>
</comment>
<reference evidence="1 2" key="1">
    <citation type="submission" date="2016-05" db="EMBL/GenBank/DDBJ databases">
        <title>Microbial solvent formation.</title>
        <authorList>
            <person name="Poehlein A."/>
            <person name="Montoya Solano J.D."/>
            <person name="Flitsch S."/>
            <person name="Krabben P."/>
            <person name="Duerre P."/>
            <person name="Daniel R."/>
        </authorList>
    </citation>
    <scope>NUCLEOTIDE SEQUENCE [LARGE SCALE GENOMIC DNA]</scope>
    <source>
        <strain evidence="1 2">DSM 2619</strain>
    </source>
</reference>
<gene>
    <name evidence="1" type="ORF">CLPUN_22600</name>
</gene>
<sequence>MIKSMVKVGAFSHQKEIKDFDFNFQPGINKDQILDFSTLRF</sequence>
<accession>A0A1S8TIS4</accession>
<dbReference type="STRING" id="29367.CLPUN_22600"/>
<name>A0A1S8TIS4_9CLOT</name>
<protein>
    <submittedName>
        <fullName evidence="1">Uncharacterized protein</fullName>
    </submittedName>
</protein>
<dbReference type="Proteomes" id="UP000190890">
    <property type="component" value="Unassembled WGS sequence"/>
</dbReference>
<evidence type="ECO:0000313" key="1">
    <source>
        <dbReference type="EMBL" id="OOM77586.1"/>
    </source>
</evidence>